<protein>
    <recommendedName>
        <fullName evidence="18">Bifunctional protein GlmU</fullName>
    </recommendedName>
    <domain>
        <recommendedName>
            <fullName evidence="18">UDP-N-acetylglucosamine pyrophosphorylase</fullName>
            <ecNumber evidence="18">2.7.7.23</ecNumber>
        </recommendedName>
        <alternativeName>
            <fullName evidence="18">N-acetylglucosamine-1-phosphate uridyltransferase</fullName>
        </alternativeName>
    </domain>
    <domain>
        <recommendedName>
            <fullName evidence="18">Glucosamine-1-phosphate N-acetyltransferase</fullName>
            <ecNumber evidence="18">2.3.1.157</ecNumber>
        </recommendedName>
    </domain>
</protein>
<evidence type="ECO:0000313" key="20">
    <source>
        <dbReference type="EMBL" id="WPD19147.1"/>
    </source>
</evidence>
<comment type="similarity">
    <text evidence="2 18">In the C-terminal section; belongs to the transferase hexapeptide repeat family.</text>
</comment>
<feature type="domain" description="MobA-like NTP transferase" evidence="19">
    <location>
        <begin position="7"/>
        <end position="158"/>
    </location>
</feature>
<evidence type="ECO:0000256" key="9">
    <source>
        <dbReference type="ARBA" id="ARBA00022842"/>
    </source>
</evidence>
<keyword evidence="10 18" id="KW-0133">Cell shape</keyword>
<dbReference type="PANTHER" id="PTHR43584:SF3">
    <property type="entry name" value="BIFUNCTIONAL PROTEIN GLMU"/>
    <property type="match status" value="1"/>
</dbReference>
<comment type="catalytic activity">
    <reaction evidence="15 18">
        <text>alpha-D-glucosamine 1-phosphate + acetyl-CoA = N-acetyl-alpha-D-glucosamine 1-phosphate + CoA + H(+)</text>
        <dbReference type="Rhea" id="RHEA:13725"/>
        <dbReference type="ChEBI" id="CHEBI:15378"/>
        <dbReference type="ChEBI" id="CHEBI:57287"/>
        <dbReference type="ChEBI" id="CHEBI:57288"/>
        <dbReference type="ChEBI" id="CHEBI:57776"/>
        <dbReference type="ChEBI" id="CHEBI:58516"/>
        <dbReference type="EC" id="2.3.1.157"/>
    </reaction>
</comment>
<feature type="region of interest" description="Linker" evidence="18">
    <location>
        <begin position="231"/>
        <end position="251"/>
    </location>
</feature>
<dbReference type="CDD" id="cd03353">
    <property type="entry name" value="LbH_GlmU_C"/>
    <property type="match status" value="1"/>
</dbReference>
<name>A0ABZ0QRF6_9FIRM</name>
<evidence type="ECO:0000256" key="3">
    <source>
        <dbReference type="ARBA" id="ARBA00007947"/>
    </source>
</evidence>
<comment type="caution">
    <text evidence="18">Lacks conserved residue(s) required for the propagation of feature annotation.</text>
</comment>
<evidence type="ECO:0000256" key="11">
    <source>
        <dbReference type="ARBA" id="ARBA00022984"/>
    </source>
</evidence>
<feature type="region of interest" description="N-acetyltransferase" evidence="18">
    <location>
        <begin position="252"/>
        <end position="466"/>
    </location>
</feature>
<dbReference type="NCBIfam" id="NF010934">
    <property type="entry name" value="PRK14354.1"/>
    <property type="match status" value="1"/>
</dbReference>
<dbReference type="Gene3D" id="2.160.10.10">
    <property type="entry name" value="Hexapeptide repeat proteins"/>
    <property type="match status" value="1"/>
</dbReference>
<comment type="catalytic activity">
    <reaction evidence="16 18">
        <text>N-acetyl-alpha-D-glucosamine 1-phosphate + UTP + H(+) = UDP-N-acetyl-alpha-D-glucosamine + diphosphate</text>
        <dbReference type="Rhea" id="RHEA:13509"/>
        <dbReference type="ChEBI" id="CHEBI:15378"/>
        <dbReference type="ChEBI" id="CHEBI:33019"/>
        <dbReference type="ChEBI" id="CHEBI:46398"/>
        <dbReference type="ChEBI" id="CHEBI:57705"/>
        <dbReference type="ChEBI" id="CHEBI:57776"/>
        <dbReference type="EC" id="2.7.7.23"/>
    </reaction>
</comment>
<gene>
    <name evidence="18 20" type="primary">glmU</name>
    <name evidence="20" type="ORF">Q5761_00245</name>
</gene>
<feature type="binding site" evidence="18">
    <location>
        <position position="228"/>
    </location>
    <ligand>
        <name>UDP-N-acetyl-alpha-D-glucosamine</name>
        <dbReference type="ChEBI" id="CHEBI:57705"/>
    </ligand>
</feature>
<keyword evidence="13 18" id="KW-0012">Acyltransferase</keyword>
<evidence type="ECO:0000256" key="12">
    <source>
        <dbReference type="ARBA" id="ARBA00023268"/>
    </source>
</evidence>
<feature type="binding site" evidence="18">
    <location>
        <position position="351"/>
    </location>
    <ligand>
        <name>UDP-N-acetyl-alpha-D-glucosamine</name>
        <dbReference type="ChEBI" id="CHEBI:57705"/>
    </ligand>
</feature>
<evidence type="ECO:0000256" key="18">
    <source>
        <dbReference type="HAMAP-Rule" id="MF_01631"/>
    </source>
</evidence>
<evidence type="ECO:0000256" key="17">
    <source>
        <dbReference type="ARBA" id="ARBA00049628"/>
    </source>
</evidence>
<evidence type="ECO:0000256" key="7">
    <source>
        <dbReference type="ARBA" id="ARBA00022723"/>
    </source>
</evidence>
<feature type="binding site" evidence="18">
    <location>
        <position position="228"/>
    </location>
    <ligand>
        <name>Mg(2+)</name>
        <dbReference type="ChEBI" id="CHEBI:18420"/>
    </ligand>
</feature>
<evidence type="ECO:0000256" key="14">
    <source>
        <dbReference type="ARBA" id="ARBA00023316"/>
    </source>
</evidence>
<evidence type="ECO:0000256" key="1">
    <source>
        <dbReference type="ARBA" id="ARBA00004496"/>
    </source>
</evidence>
<dbReference type="Gene3D" id="3.90.550.10">
    <property type="entry name" value="Spore Coat Polysaccharide Biosynthesis Protein SpsA, Chain A"/>
    <property type="match status" value="1"/>
</dbReference>
<feature type="active site" description="Proton acceptor" evidence="18">
    <location>
        <position position="363"/>
    </location>
</feature>
<comment type="subunit">
    <text evidence="18">Homotrimer.</text>
</comment>
<feature type="binding site" evidence="18">
    <location>
        <position position="170"/>
    </location>
    <ligand>
        <name>UDP-N-acetyl-alpha-D-glucosamine</name>
        <dbReference type="ChEBI" id="CHEBI:57705"/>
    </ligand>
</feature>
<comment type="pathway">
    <text evidence="18">Bacterial outer membrane biogenesis; LPS lipid A biosynthesis.</text>
</comment>
<comment type="pathway">
    <text evidence="18">Nucleotide-sugar biosynthesis; UDP-N-acetyl-alpha-D-glucosamine biosynthesis; UDP-N-acetyl-alpha-D-glucosamine from N-acetyl-alpha-D-glucosamine 1-phosphate: step 1/1.</text>
</comment>
<feature type="binding site" evidence="18">
    <location>
        <position position="103"/>
    </location>
    <ligand>
        <name>Mg(2+)</name>
        <dbReference type="ChEBI" id="CHEBI:18420"/>
    </ligand>
</feature>
<dbReference type="SUPFAM" id="SSF51161">
    <property type="entry name" value="Trimeric LpxA-like enzymes"/>
    <property type="match status" value="1"/>
</dbReference>
<dbReference type="PROSITE" id="PS00101">
    <property type="entry name" value="HEXAPEP_TRANSFERASES"/>
    <property type="match status" value="1"/>
</dbReference>
<feature type="binding site" evidence="18">
    <location>
        <position position="377"/>
    </location>
    <ligand>
        <name>UDP-N-acetyl-alpha-D-glucosamine</name>
        <dbReference type="ChEBI" id="CHEBI:57705"/>
    </ligand>
</feature>
<feature type="binding site" evidence="18">
    <location>
        <begin position="386"/>
        <end position="387"/>
    </location>
    <ligand>
        <name>acetyl-CoA</name>
        <dbReference type="ChEBI" id="CHEBI:57288"/>
    </ligand>
</feature>
<dbReference type="HAMAP" id="MF_01631">
    <property type="entry name" value="GlmU"/>
    <property type="match status" value="1"/>
</dbReference>
<evidence type="ECO:0000256" key="10">
    <source>
        <dbReference type="ARBA" id="ARBA00022960"/>
    </source>
</evidence>
<dbReference type="Pfam" id="PF00132">
    <property type="entry name" value="Hexapep"/>
    <property type="match status" value="3"/>
</dbReference>
<feature type="binding site" evidence="18">
    <location>
        <begin position="101"/>
        <end position="103"/>
    </location>
    <ligand>
        <name>UDP-N-acetyl-alpha-D-glucosamine</name>
        <dbReference type="ChEBI" id="CHEBI:57705"/>
    </ligand>
</feature>
<dbReference type="InterPro" id="IPR001451">
    <property type="entry name" value="Hexapep"/>
</dbReference>
<dbReference type="CDD" id="cd02540">
    <property type="entry name" value="GT2_GlmU_N_bac"/>
    <property type="match status" value="1"/>
</dbReference>
<sequence length="466" mass="49966">MDQRLCAVVLAAGLGKRMRSDRAKVLHEVAGRPMVEHVVRAAEAAGVDRIVVVVGHQAERVRDRLGERVAYAVQSQPLGTGHAVLAAEAAVGEADHVLVLYGDMPLLEGPVLERLIAAHRRSQAAATLLTVELDDPTGYGRIVRDAGGRVVRIVEEADATAAERAIREVNTGIACYRREPLFAALRRLTPANAQGEYYLVDVVRLLREQGLEVQTVPAPDPEPVQGVNDREALARAEAALRQRIRRRWMAAGVTLIDPASTWIDDDVEIGRDTVIYPNTVLAAGSRIGEGCRLGPGAHIVGSVLGRDVQVWYSVVEQSELGDGCRVGPFSHVRPGCRIAPGVRIGNFAELKNAQVGEGAKVNHHSYLGDARVGAGVNIGAGTVTVNYDGHRKHATVIEDGAFIGCNANLVAPVRVGRGAYVAAGSTVTQDVPADALAIARERQVNKEGWAARWRQRVRGRNGDGVR</sequence>
<comment type="cofactor">
    <cofactor evidence="18">
        <name>Mg(2+)</name>
        <dbReference type="ChEBI" id="CHEBI:18420"/>
    </cofactor>
    <text evidence="18">Binds 1 Mg(2+) ion per subunit.</text>
</comment>
<evidence type="ECO:0000256" key="8">
    <source>
        <dbReference type="ARBA" id="ARBA00022737"/>
    </source>
</evidence>
<evidence type="ECO:0000259" key="19">
    <source>
        <dbReference type="Pfam" id="PF12804"/>
    </source>
</evidence>
<evidence type="ECO:0000256" key="15">
    <source>
        <dbReference type="ARBA" id="ARBA00048247"/>
    </source>
</evidence>
<comment type="similarity">
    <text evidence="3 18">In the N-terminal section; belongs to the N-acetylglucosamine-1-phosphate uridyltransferase family.</text>
</comment>
<feature type="binding site" evidence="18">
    <location>
        <position position="333"/>
    </location>
    <ligand>
        <name>UDP-N-acetyl-alpha-D-glucosamine</name>
        <dbReference type="ChEBI" id="CHEBI:57705"/>
    </ligand>
</feature>
<feature type="region of interest" description="Pyrophosphorylase" evidence="18">
    <location>
        <begin position="1"/>
        <end position="230"/>
    </location>
</feature>
<dbReference type="InterPro" id="IPR005882">
    <property type="entry name" value="Bifunctional_GlmU"/>
</dbReference>
<feature type="binding site" evidence="18">
    <location>
        <position position="440"/>
    </location>
    <ligand>
        <name>acetyl-CoA</name>
        <dbReference type="ChEBI" id="CHEBI:57288"/>
    </ligand>
</feature>
<accession>A0ABZ0QRF6</accession>
<evidence type="ECO:0000256" key="2">
    <source>
        <dbReference type="ARBA" id="ARBA00007707"/>
    </source>
</evidence>
<keyword evidence="5 18" id="KW-0808">Transferase</keyword>
<dbReference type="InterPro" id="IPR025877">
    <property type="entry name" value="MobA-like_NTP_Trfase"/>
</dbReference>
<evidence type="ECO:0000256" key="13">
    <source>
        <dbReference type="ARBA" id="ARBA00023315"/>
    </source>
</evidence>
<keyword evidence="8 18" id="KW-0677">Repeat</keyword>
<feature type="binding site" evidence="18">
    <location>
        <position position="140"/>
    </location>
    <ligand>
        <name>UDP-N-acetyl-alpha-D-glucosamine</name>
        <dbReference type="ChEBI" id="CHEBI:57705"/>
    </ligand>
</feature>
<reference evidence="20 21" key="1">
    <citation type="submission" date="2023-08" db="EMBL/GenBank/DDBJ databases">
        <title>Genome sequence of Thermaerobacter compostii strain Ins1, a spore-forming filamentous bacterium isolated from a deep geothermal reservoir.</title>
        <authorList>
            <person name="Bregnard D."/>
            <person name="Gonzalez D."/>
            <person name="Junier P."/>
        </authorList>
    </citation>
    <scope>NUCLEOTIDE SEQUENCE [LARGE SCALE GENOMIC DNA]</scope>
    <source>
        <strain evidence="20 21">Ins1</strain>
    </source>
</reference>
<dbReference type="NCBIfam" id="TIGR01173">
    <property type="entry name" value="glmU"/>
    <property type="match status" value="1"/>
</dbReference>
<feature type="binding site" evidence="18">
    <location>
        <position position="155"/>
    </location>
    <ligand>
        <name>UDP-N-acetyl-alpha-D-glucosamine</name>
        <dbReference type="ChEBI" id="CHEBI:57705"/>
    </ligand>
</feature>
<dbReference type="SUPFAM" id="SSF53448">
    <property type="entry name" value="Nucleotide-diphospho-sugar transferases"/>
    <property type="match status" value="1"/>
</dbReference>
<keyword evidence="12 18" id="KW-0511">Multifunctional enzyme</keyword>
<dbReference type="InterPro" id="IPR011004">
    <property type="entry name" value="Trimer_LpxA-like_sf"/>
</dbReference>
<evidence type="ECO:0000313" key="21">
    <source>
        <dbReference type="Proteomes" id="UP001304683"/>
    </source>
</evidence>
<keyword evidence="11 18" id="KW-0573">Peptidoglycan synthesis</keyword>
<proteinExistence type="inferred from homology"/>
<evidence type="ECO:0000256" key="4">
    <source>
        <dbReference type="ARBA" id="ARBA00022490"/>
    </source>
</evidence>
<evidence type="ECO:0000256" key="16">
    <source>
        <dbReference type="ARBA" id="ARBA00048493"/>
    </source>
</evidence>
<keyword evidence="9 18" id="KW-0460">Magnesium</keyword>
<keyword evidence="6 18" id="KW-0548">Nucleotidyltransferase</keyword>
<comment type="subcellular location">
    <subcellularLocation>
        <location evidence="1 18">Cytoplasm</location>
    </subcellularLocation>
</comment>
<feature type="binding site" evidence="18">
    <location>
        <position position="423"/>
    </location>
    <ligand>
        <name>acetyl-CoA</name>
        <dbReference type="ChEBI" id="CHEBI:57288"/>
    </ligand>
</feature>
<feature type="binding site" evidence="18">
    <location>
        <position position="24"/>
    </location>
    <ligand>
        <name>UDP-N-acetyl-alpha-D-glucosamine</name>
        <dbReference type="ChEBI" id="CHEBI:57705"/>
    </ligand>
</feature>
<dbReference type="EC" id="2.7.7.23" evidence="18"/>
<feature type="binding site" evidence="18">
    <location>
        <position position="74"/>
    </location>
    <ligand>
        <name>UDP-N-acetyl-alpha-D-glucosamine</name>
        <dbReference type="ChEBI" id="CHEBI:57705"/>
    </ligand>
</feature>
<dbReference type="RefSeq" id="WP_318750754.1">
    <property type="nucleotide sequence ID" value="NZ_CP132508.1"/>
</dbReference>
<dbReference type="InterPro" id="IPR038009">
    <property type="entry name" value="GlmU_C_LbH"/>
</dbReference>
<comment type="function">
    <text evidence="17 18">Catalyzes the last two sequential reactions in the de novo biosynthetic pathway for UDP-N-acetylglucosamine (UDP-GlcNAc). The C-terminal domain catalyzes the transfer of acetyl group from acetyl coenzyme A to glucosamine-1-phosphate (GlcN-1-P) to produce N-acetylglucosamine-1-phosphate (GlcNAc-1-P), which is converted into UDP-GlcNAc by the transfer of uridine 5-monophosphate (from uridine 5-triphosphate), a reaction catalyzed by the N-terminal domain.</text>
</comment>
<keyword evidence="14 18" id="KW-0961">Cell wall biogenesis/degradation</keyword>
<feature type="binding site" evidence="18">
    <location>
        <position position="380"/>
    </location>
    <ligand>
        <name>acetyl-CoA</name>
        <dbReference type="ChEBI" id="CHEBI:57288"/>
    </ligand>
</feature>
<keyword evidence="4 18" id="KW-0963">Cytoplasm</keyword>
<dbReference type="EC" id="2.3.1.157" evidence="18"/>
<dbReference type="Proteomes" id="UP001304683">
    <property type="component" value="Chromosome"/>
</dbReference>
<dbReference type="InterPro" id="IPR018357">
    <property type="entry name" value="Hexapep_transf_CS"/>
</dbReference>
<organism evidence="20 21">
    <name type="scientific">Thermaerobacter composti</name>
    <dbReference type="NCBI Taxonomy" id="554949"/>
    <lineage>
        <taxon>Bacteria</taxon>
        <taxon>Bacillati</taxon>
        <taxon>Bacillota</taxon>
        <taxon>Clostridia</taxon>
        <taxon>Eubacteriales</taxon>
        <taxon>Clostridiales Family XVII. Incertae Sedis</taxon>
        <taxon>Thermaerobacter</taxon>
    </lineage>
</organism>
<dbReference type="GO" id="GO:0019134">
    <property type="term" value="F:glucosamine-1-phosphate N-acetyltransferase activity"/>
    <property type="evidence" value="ECO:0007669"/>
    <property type="project" value="UniProtKB-EC"/>
</dbReference>
<keyword evidence="21" id="KW-1185">Reference proteome</keyword>
<dbReference type="PANTHER" id="PTHR43584">
    <property type="entry name" value="NUCLEOTIDYL TRANSFERASE"/>
    <property type="match status" value="1"/>
</dbReference>
<feature type="binding site" evidence="18">
    <location>
        <begin position="79"/>
        <end position="80"/>
    </location>
    <ligand>
        <name>UDP-N-acetyl-alpha-D-glucosamine</name>
        <dbReference type="ChEBI" id="CHEBI:57705"/>
    </ligand>
</feature>
<dbReference type="InterPro" id="IPR029044">
    <property type="entry name" value="Nucleotide-diphossugar_trans"/>
</dbReference>
<keyword evidence="7 18" id="KW-0479">Metal-binding</keyword>
<dbReference type="Pfam" id="PF12804">
    <property type="entry name" value="NTP_transf_3"/>
    <property type="match status" value="1"/>
</dbReference>
<evidence type="ECO:0000256" key="5">
    <source>
        <dbReference type="ARBA" id="ARBA00022679"/>
    </source>
</evidence>
<feature type="binding site" evidence="18">
    <location>
        <position position="366"/>
    </location>
    <ligand>
        <name>UDP-N-acetyl-alpha-D-glucosamine</name>
        <dbReference type="ChEBI" id="CHEBI:57705"/>
    </ligand>
</feature>
<evidence type="ECO:0000256" key="6">
    <source>
        <dbReference type="ARBA" id="ARBA00022695"/>
    </source>
</evidence>
<feature type="binding site" evidence="18">
    <location>
        <begin position="10"/>
        <end position="13"/>
    </location>
    <ligand>
        <name>UDP-N-acetyl-alpha-D-glucosamine</name>
        <dbReference type="ChEBI" id="CHEBI:57705"/>
    </ligand>
</feature>
<dbReference type="EMBL" id="CP132508">
    <property type="protein sequence ID" value="WPD19147.1"/>
    <property type="molecule type" value="Genomic_DNA"/>
</dbReference>
<dbReference type="InterPro" id="IPR050065">
    <property type="entry name" value="GlmU-like"/>
</dbReference>
<dbReference type="GO" id="GO:0003977">
    <property type="term" value="F:UDP-N-acetylglucosamine diphosphorylase activity"/>
    <property type="evidence" value="ECO:0007669"/>
    <property type="project" value="UniProtKB-EC"/>
</dbReference>
<comment type="pathway">
    <text evidence="18">Nucleotide-sugar biosynthesis; UDP-N-acetyl-alpha-D-glucosamine biosynthesis; N-acetyl-alpha-D-glucosamine 1-phosphate from alpha-D-glucosamine 6-phosphate (route II): step 2/2.</text>
</comment>